<dbReference type="OrthoDB" id="6470495at2759"/>
<reference evidence="2 3" key="1">
    <citation type="journal article" date="2019" name="Sci. Rep.">
        <title>Orb-weaving spider Araneus ventricosus genome elucidates the spidroin gene catalogue.</title>
        <authorList>
            <person name="Kono N."/>
            <person name="Nakamura H."/>
            <person name="Ohtoshi R."/>
            <person name="Moran D.A.P."/>
            <person name="Shinohara A."/>
            <person name="Yoshida Y."/>
            <person name="Fujiwara M."/>
            <person name="Mori M."/>
            <person name="Tomita M."/>
            <person name="Arakawa K."/>
        </authorList>
    </citation>
    <scope>NUCLEOTIDE SEQUENCE [LARGE SCALE GENOMIC DNA]</scope>
</reference>
<keyword evidence="3" id="KW-1185">Reference proteome</keyword>
<organism evidence="2 3">
    <name type="scientific">Araneus ventricosus</name>
    <name type="common">Orbweaver spider</name>
    <name type="synonym">Epeira ventricosa</name>
    <dbReference type="NCBI Taxonomy" id="182803"/>
    <lineage>
        <taxon>Eukaryota</taxon>
        <taxon>Metazoa</taxon>
        <taxon>Ecdysozoa</taxon>
        <taxon>Arthropoda</taxon>
        <taxon>Chelicerata</taxon>
        <taxon>Arachnida</taxon>
        <taxon>Araneae</taxon>
        <taxon>Araneomorphae</taxon>
        <taxon>Entelegynae</taxon>
        <taxon>Araneoidea</taxon>
        <taxon>Araneidae</taxon>
        <taxon>Araneus</taxon>
    </lineage>
</organism>
<evidence type="ECO:0008006" key="4">
    <source>
        <dbReference type="Google" id="ProtNLM"/>
    </source>
</evidence>
<accession>A0A4Y2C7P7</accession>
<name>A0A4Y2C7P7_ARAVE</name>
<comment type="caution">
    <text evidence="2">The sequence shown here is derived from an EMBL/GenBank/DDBJ whole genome shotgun (WGS) entry which is preliminary data.</text>
</comment>
<evidence type="ECO:0000313" key="3">
    <source>
        <dbReference type="Proteomes" id="UP000499080"/>
    </source>
</evidence>
<evidence type="ECO:0000256" key="1">
    <source>
        <dbReference type="SAM" id="MobiDB-lite"/>
    </source>
</evidence>
<gene>
    <name evidence="2" type="ORF">AVEN_249732_1</name>
</gene>
<dbReference type="Proteomes" id="UP000499080">
    <property type="component" value="Unassembled WGS sequence"/>
</dbReference>
<protein>
    <recommendedName>
        <fullName evidence="4">PiggyBac transposable element-derived protein domain-containing protein</fullName>
    </recommendedName>
</protein>
<feature type="compositionally biased region" description="Basic and acidic residues" evidence="1">
    <location>
        <begin position="48"/>
        <end position="57"/>
    </location>
</feature>
<sequence>MPRKRYLTLEEAIQRLFEDDTDGDEQTDIDIVVLSPETVEASDEEERNDNILNHDNDDFPCDTAGEIEVHSKKSLSPLKGVVVMRKNVKSQKLNT</sequence>
<dbReference type="AlphaFoldDB" id="A0A4Y2C7P7"/>
<evidence type="ECO:0000313" key="2">
    <source>
        <dbReference type="EMBL" id="GBL99686.1"/>
    </source>
</evidence>
<dbReference type="EMBL" id="BGPR01000150">
    <property type="protein sequence ID" value="GBL99686.1"/>
    <property type="molecule type" value="Genomic_DNA"/>
</dbReference>
<proteinExistence type="predicted"/>
<feature type="region of interest" description="Disordered" evidence="1">
    <location>
        <begin position="38"/>
        <end position="57"/>
    </location>
</feature>